<evidence type="ECO:0000313" key="2">
    <source>
        <dbReference type="EMBL" id="SQI34231.1"/>
    </source>
</evidence>
<name>A0A2X4U5G3_SERPL</name>
<dbReference type="AlphaFoldDB" id="A0A2X4U5G3"/>
<keyword evidence="1" id="KW-0472">Membrane</keyword>
<feature type="transmembrane region" description="Helical" evidence="1">
    <location>
        <begin position="12"/>
        <end position="35"/>
    </location>
</feature>
<evidence type="ECO:0000256" key="1">
    <source>
        <dbReference type="SAM" id="Phobius"/>
    </source>
</evidence>
<accession>A0A2X4U5G3</accession>
<sequence length="36" mass="4010">MLMIGIFMYQIPFAGSLLLFYGTMLVYGLSLVGFVC</sequence>
<proteinExistence type="predicted"/>
<keyword evidence="1" id="KW-0812">Transmembrane</keyword>
<protein>
    <submittedName>
        <fullName evidence="2">Inner membrane transport permease ybhR</fullName>
    </submittedName>
</protein>
<organism evidence="2 3">
    <name type="scientific">Serratia plymuthica</name>
    <dbReference type="NCBI Taxonomy" id="82996"/>
    <lineage>
        <taxon>Bacteria</taxon>
        <taxon>Pseudomonadati</taxon>
        <taxon>Pseudomonadota</taxon>
        <taxon>Gammaproteobacteria</taxon>
        <taxon>Enterobacterales</taxon>
        <taxon>Yersiniaceae</taxon>
        <taxon>Serratia</taxon>
    </lineage>
</organism>
<evidence type="ECO:0000313" key="3">
    <source>
        <dbReference type="Proteomes" id="UP000248897"/>
    </source>
</evidence>
<reference evidence="2 3" key="1">
    <citation type="submission" date="2018-06" db="EMBL/GenBank/DDBJ databases">
        <authorList>
            <consortium name="Pathogen Informatics"/>
            <person name="Doyle S."/>
        </authorList>
    </citation>
    <scope>NUCLEOTIDE SEQUENCE [LARGE SCALE GENOMIC DNA]</scope>
    <source>
        <strain evidence="2 3">NCTC12961</strain>
    </source>
</reference>
<keyword evidence="1" id="KW-1133">Transmembrane helix</keyword>
<dbReference type="EMBL" id="LS483469">
    <property type="protein sequence ID" value="SQI34231.1"/>
    <property type="molecule type" value="Genomic_DNA"/>
</dbReference>
<gene>
    <name evidence="2" type="primary">ybhR_2</name>
    <name evidence="2" type="ORF">NCTC12961_01634</name>
</gene>
<dbReference type="Proteomes" id="UP000248897">
    <property type="component" value="Chromosome 1"/>
</dbReference>